<evidence type="ECO:0000313" key="3">
    <source>
        <dbReference type="Proteomes" id="UP000261520"/>
    </source>
</evidence>
<proteinExistence type="predicted"/>
<reference evidence="2" key="1">
    <citation type="submission" date="2025-08" db="UniProtKB">
        <authorList>
            <consortium name="Ensembl"/>
        </authorList>
    </citation>
    <scope>IDENTIFICATION</scope>
</reference>
<dbReference type="InterPro" id="IPR016187">
    <property type="entry name" value="CTDL_fold"/>
</dbReference>
<dbReference type="Proteomes" id="UP000261520">
    <property type="component" value="Unplaced"/>
</dbReference>
<dbReference type="InterPro" id="IPR001304">
    <property type="entry name" value="C-type_lectin-like"/>
</dbReference>
<keyword evidence="3" id="KW-1185">Reference proteome</keyword>
<sequence>MNKIFYHLNCKNQRFTVKTRLGETYSCIVSSRLDYCNVLLTGLSKRALIVLCSRLCTGSCGSENRLNHRSKTYSDLATISSQEDITQLTRPSSYNGSAWIGLHDDPASWNRVMSEDSNSWRWTATGTTSPGAYQIWKQAEPNFLAAQQSCGNFSSIREWPLSKPRLYCDF</sequence>
<dbReference type="Ensembl" id="ENSPMGT00000029784.1">
    <property type="protein sequence ID" value="ENSPMGP00000027963.1"/>
    <property type="gene ID" value="ENSPMGG00000022549.1"/>
</dbReference>
<reference evidence="2" key="2">
    <citation type="submission" date="2025-09" db="UniProtKB">
        <authorList>
            <consortium name="Ensembl"/>
        </authorList>
    </citation>
    <scope>IDENTIFICATION</scope>
</reference>
<name>A0A3B4BDU5_9GOBI</name>
<dbReference type="AlphaFoldDB" id="A0A3B4BDU5"/>
<organism evidence="2 3">
    <name type="scientific">Periophthalmus magnuspinnatus</name>
    <dbReference type="NCBI Taxonomy" id="409849"/>
    <lineage>
        <taxon>Eukaryota</taxon>
        <taxon>Metazoa</taxon>
        <taxon>Chordata</taxon>
        <taxon>Craniata</taxon>
        <taxon>Vertebrata</taxon>
        <taxon>Euteleostomi</taxon>
        <taxon>Actinopterygii</taxon>
        <taxon>Neopterygii</taxon>
        <taxon>Teleostei</taxon>
        <taxon>Neoteleostei</taxon>
        <taxon>Acanthomorphata</taxon>
        <taxon>Gobiaria</taxon>
        <taxon>Gobiiformes</taxon>
        <taxon>Gobioidei</taxon>
        <taxon>Gobiidae</taxon>
        <taxon>Oxudercinae</taxon>
        <taxon>Periophthalmus</taxon>
    </lineage>
</organism>
<dbReference type="SUPFAM" id="SSF56436">
    <property type="entry name" value="C-type lectin-like"/>
    <property type="match status" value="1"/>
</dbReference>
<dbReference type="Gene3D" id="3.10.100.10">
    <property type="entry name" value="Mannose-Binding Protein A, subunit A"/>
    <property type="match status" value="1"/>
</dbReference>
<protein>
    <recommendedName>
        <fullName evidence="1">C-type lectin domain-containing protein</fullName>
    </recommendedName>
</protein>
<dbReference type="InterPro" id="IPR016186">
    <property type="entry name" value="C-type_lectin-like/link_sf"/>
</dbReference>
<accession>A0A3B4BDU5</accession>
<dbReference type="PROSITE" id="PS50041">
    <property type="entry name" value="C_TYPE_LECTIN_2"/>
    <property type="match status" value="1"/>
</dbReference>
<feature type="domain" description="C-type lectin" evidence="1">
    <location>
        <begin position="60"/>
        <end position="159"/>
    </location>
</feature>
<evidence type="ECO:0000313" key="2">
    <source>
        <dbReference type="Ensembl" id="ENSPMGP00000027963.1"/>
    </source>
</evidence>
<evidence type="ECO:0000259" key="1">
    <source>
        <dbReference type="PROSITE" id="PS50041"/>
    </source>
</evidence>